<dbReference type="AlphaFoldDB" id="A0AAC9FSX4"/>
<proteinExistence type="predicted"/>
<gene>
    <name evidence="2" type="ORF">ACS15_5344</name>
</gene>
<sequence>MDNPHGSVSEPRSVDGGGSHPSGRRPAILAPGVFDQNVLMIRHYYSA</sequence>
<dbReference type="KEGG" id="rin:ACS15_5344"/>
<evidence type="ECO:0000313" key="2">
    <source>
        <dbReference type="EMBL" id="ANH75584.1"/>
    </source>
</evidence>
<evidence type="ECO:0000256" key="1">
    <source>
        <dbReference type="SAM" id="MobiDB-lite"/>
    </source>
</evidence>
<feature type="region of interest" description="Disordered" evidence="1">
    <location>
        <begin position="1"/>
        <end position="29"/>
    </location>
</feature>
<dbReference type="Proteomes" id="UP000077927">
    <property type="component" value="Chromosome 2"/>
</dbReference>
<accession>A0AAC9FSX4</accession>
<dbReference type="EMBL" id="CP012606">
    <property type="protein sequence ID" value="ANH75584.1"/>
    <property type="molecule type" value="Genomic_DNA"/>
</dbReference>
<name>A0AAC9FSX4_9RALS</name>
<organism evidence="2 3">
    <name type="scientific">Ralstonia insidiosa</name>
    <dbReference type="NCBI Taxonomy" id="190721"/>
    <lineage>
        <taxon>Bacteria</taxon>
        <taxon>Pseudomonadati</taxon>
        <taxon>Pseudomonadota</taxon>
        <taxon>Betaproteobacteria</taxon>
        <taxon>Burkholderiales</taxon>
        <taxon>Burkholderiaceae</taxon>
        <taxon>Ralstonia</taxon>
    </lineage>
</organism>
<protein>
    <submittedName>
        <fullName evidence="2">Uncharacterized protein</fullName>
    </submittedName>
</protein>
<reference evidence="2 3" key="1">
    <citation type="submission" date="2015-09" db="EMBL/GenBank/DDBJ databases">
        <authorList>
            <person name="Xu Y."/>
            <person name="Nagy A."/>
            <person name="Liu N.T."/>
            <person name="Nou X."/>
        </authorList>
    </citation>
    <scope>NUCLEOTIDE SEQUENCE [LARGE SCALE GENOMIC DNA]</scope>
    <source>
        <strain evidence="2 3">FC1138</strain>
    </source>
</reference>
<evidence type="ECO:0000313" key="3">
    <source>
        <dbReference type="Proteomes" id="UP000077927"/>
    </source>
</evidence>